<keyword evidence="2" id="KW-0812">Transmembrane</keyword>
<keyword evidence="2" id="KW-1133">Transmembrane helix</keyword>
<feature type="transmembrane region" description="Helical" evidence="2">
    <location>
        <begin position="1145"/>
        <end position="1167"/>
    </location>
</feature>
<feature type="transmembrane region" description="Helical" evidence="2">
    <location>
        <begin position="1995"/>
        <end position="2019"/>
    </location>
</feature>
<feature type="domain" description="Glycosyl transferase 48" evidence="3">
    <location>
        <begin position="1786"/>
        <end position="2020"/>
    </location>
</feature>
<feature type="transmembrane region" description="Helical" evidence="2">
    <location>
        <begin position="532"/>
        <end position="554"/>
    </location>
</feature>
<proteinExistence type="predicted"/>
<evidence type="ECO:0000313" key="5">
    <source>
        <dbReference type="Proteomes" id="UP001178507"/>
    </source>
</evidence>
<evidence type="ECO:0000256" key="1">
    <source>
        <dbReference type="SAM" id="MobiDB-lite"/>
    </source>
</evidence>
<feature type="transmembrane region" description="Helical" evidence="2">
    <location>
        <begin position="1014"/>
        <end position="1037"/>
    </location>
</feature>
<comment type="caution">
    <text evidence="4">The sequence shown here is derived from an EMBL/GenBank/DDBJ whole genome shotgun (WGS) entry which is preliminary data.</text>
</comment>
<feature type="transmembrane region" description="Helical" evidence="2">
    <location>
        <begin position="1225"/>
        <end position="1249"/>
    </location>
</feature>
<sequence>MLKELWLIFGGALALVPTQVRIKAPWTCTSATCGCGDLEMVDMDTGNVLESNDTVIHAVKYFPEPVGYQDVFADGKRDPYSQNYALLHERDLPAIRNELGANALLLAPWSFQYRSHTQFLETAAANNLRLIPAFHIGYYWEDGAWQKPATREALAKDFHDFLQYSAVVKNEKLSTPETILMWNLVGLPPVQGLLPVSCVAGAKNDVANFANCVASSGDLAETLATVTALQEILQTIRETQNQFHCEDPNQGCDARDDVSGAFKFDRPLALTLDLGPEFFLSVSENDAYLRALIFWLERVVGCHPLAAGQVQVPTTFAQMADLCSFNGLGLFDSWILKMQAVADDVEARSIRRIKQLFSQPKQMLTTGTAAVEDVSGAMKPVLFEYGFPAYVQGSVQPDKQHRALYEVWHGGNSTPTDGLKDSWSNGFCIKGAVIDEWSDVWSADEAYKSCESELKSKFGHSSCGPSTDAGQLAVAYQGLVGQFHTFGHHCIQKRYETVDAASRFHFGGVDASSYVAPPVCAAVLMKRGVTIIVFYVACCLFILVGVSSLCFMVCRRTKVETSDETASQNCYNLEQLMQNSASRKILEDISAMPFGKLLATKVAEALDEGVEVPVAYSHLKGYCGWGLAKVGGTFSYHRLQYNGRGRGACAQSWDTTEAFIRWLQEQSDRSMAVYGFTDAELRRTELIGNKTVTRRHLLELLDRVGSFKDAEEVTGRAESQVHFVGMQAQLVVELSYKANPLFLSSVVEEHILTAGDDSDMQTWLQNTGDNMRNFMELLANTHLQVQADRLRRQIEHEADAVAAEEQRRENPELVDGESIRKRACYNIWHRVLEGYHSWEAMLGQSSKVPFAEADVHQCFAEALISRMTGSIAEHLIHSPEWLSCVHRKVMRTLVASQDAHGKPSFTCKIDYADICEPLEAFCRNSNVFAPKQGINFDDINDCGLLSGEGPLPNEVQKTWKEPVGLWVCFHFVVNYKWVLTIAMWLLWGAVLLHDSKGFEDWVGTSSREPTLTRFTFFSFAFIDALWLCFLMICEVFVNDSPTPASIGRTGRNCCIKALRMCRIVPTFLLALAWAWISWPEVVMDAAEAVQIDSATIDVLPSGLAETIWYAPVAYIFLRFAYGITPRLRATSAFQLLQMAYWKRIAVFWATFAAFSFLCNYSMLVALVRTLTPYHLCAVNDSDEDFCSTYTVEILNLKFLVKDVRCVACVATVVTSWTMVALSSLLMMYFIFNIYVAVVGSSVGAARGFVETSIPSLEFRVESVTSDFTSMRKAEANWMTHGSILHAVFGKDWQKVWEMMVDGLYDECLIDSNMRKNMLSAAKTGGSVKLTGKDTRILERAKARLGYLFTSLKCILGDGNINFRPFVPTADSTCDALGVTHRGRIPSLTQIVPVYSEEGIMDIKELVGEPKNGAVSTMLEFLISQLPKEWEIFAQNENLHPAELYEEVKKGASKEMQNKVREWASHRSQSVIRTVNGAVHYHRALKVLLEREDQTVDFEAIRRHAQLIMAHQTYGKLSLGKAQQVKIQHGVISSTGPHGLQPNDRIRLSVDSLNPEDAVAKRAVEKVWKSKAMARLKKRAKTVQQIEAILNDTSQVQALMEEAMQEPRDDMVAKHSTTKSRYSGGSAEDGTSSAALAKNPALLGRLWGQANIKGLQGFRSGRFYTVKEVVDEHTAVLSDGAVNCGLARLEKADITKRDSDVHYMMSKHAGCPFFVCIDFVRGKSHPQLEEMVDAHVGLTSSDPWTQVRFKHASVLIKHCGSSSSWPIEVVHVLPRARGLLIGSVGNLTQGKAGNQLGALRFAEGHFVQMMDANMGCYSGETFKVPVVLQGFHKHKILEGDYENRLDLQARIIGFREHIFTREHGLVGQIMADAEWTFGTLVQRLLEFLTVRMHYGHPDFMDGFWAANRGSVSKASPHINLSEDIFAGLNVKTRHEQSLHTDYLEWEKGREVQFLAGSGFFWKIASGSVGLMRTRDLRALCGNASVMETFALYFATVAWYVHNVLVDISTEIFLLIFMYLTLASKSISDLGDLGSMLAAEWFLTPAFTAMLPAIIGLGIEYGPLWMCKNYLLTAPMSMMYFIFINKAMSSSVRTTFVANTAEYVNTGRPHANKSYTLLDAFLAYWHSHYRPALKILYVIVLYRSLNSDGALPMVLVSFTAFVWILAPVLFQPPAKALMEQVRELVRFIAKSPSLHDRMTHGKPTCIYEAALEQELKQANRSLSLPFLSSLAVCILYLFMTTSNIFDQTWAPLCGMFILFLFRSVLRFSGIKSAGMIVLAIPCLGLLVVYISTYIVENPDFGSLLVATLILISFLNASKFVIWGVARLVLPRGSPLGYEQVVRFTFDFLCIYEWHFFGALVVMVMQVVFASFLWLLDRPPLKLRTGLLLNRRVSTGCVRKIFGAPRSQLSACVEMGDVWSLGEECHTVKIDGESKL</sequence>
<dbReference type="InterPro" id="IPR003440">
    <property type="entry name" value="Glyco_trans_48_dom"/>
</dbReference>
<keyword evidence="5" id="KW-1185">Reference proteome</keyword>
<feature type="transmembrane region" description="Helical" evidence="2">
    <location>
        <begin position="2270"/>
        <end position="2292"/>
    </location>
</feature>
<feature type="compositionally biased region" description="Polar residues" evidence="1">
    <location>
        <begin position="1618"/>
        <end position="1632"/>
    </location>
</feature>
<feature type="transmembrane region" description="Helical" evidence="2">
    <location>
        <begin position="2039"/>
        <end position="2057"/>
    </location>
</feature>
<evidence type="ECO:0000256" key="2">
    <source>
        <dbReference type="SAM" id="Phobius"/>
    </source>
</evidence>
<dbReference type="GO" id="GO:0006075">
    <property type="term" value="P:(1-&gt;3)-beta-D-glucan biosynthetic process"/>
    <property type="evidence" value="ECO:0007669"/>
    <property type="project" value="InterPro"/>
</dbReference>
<keyword evidence="2" id="KW-0472">Membrane</keyword>
<dbReference type="EMBL" id="CAUJNA010000153">
    <property type="protein sequence ID" value="CAJ1372705.1"/>
    <property type="molecule type" value="Genomic_DNA"/>
</dbReference>
<feature type="transmembrane region" description="Helical" evidence="2">
    <location>
        <begin position="2348"/>
        <end position="2373"/>
    </location>
</feature>
<feature type="transmembrane region" description="Helical" evidence="2">
    <location>
        <begin position="2220"/>
        <end position="2240"/>
    </location>
</feature>
<dbReference type="PROSITE" id="PS51257">
    <property type="entry name" value="PROKAR_LIPOPROTEIN"/>
    <property type="match status" value="1"/>
</dbReference>
<dbReference type="PANTHER" id="PTHR12741:SF48">
    <property type="entry name" value="1,3-BETA-GLUCAN SYNTHASE COMPONENT FKS1-RELATED"/>
    <property type="match status" value="1"/>
</dbReference>
<accession>A0AA36MLN6</accession>
<dbReference type="GO" id="GO:0000148">
    <property type="term" value="C:1,3-beta-D-glucan synthase complex"/>
    <property type="evidence" value="ECO:0007669"/>
    <property type="project" value="InterPro"/>
</dbReference>
<gene>
    <name evidence="4" type="ORF">EVOR1521_LOCUS2722</name>
</gene>
<feature type="transmembrane region" description="Helical" evidence="2">
    <location>
        <begin position="1057"/>
        <end position="1076"/>
    </location>
</feature>
<feature type="transmembrane region" description="Helical" evidence="2">
    <location>
        <begin position="2069"/>
        <end position="2086"/>
    </location>
</feature>
<name>A0AA36MLN6_9DINO</name>
<dbReference type="GO" id="GO:0003843">
    <property type="term" value="F:1,3-beta-D-glucan synthase activity"/>
    <property type="evidence" value="ECO:0007669"/>
    <property type="project" value="InterPro"/>
</dbReference>
<dbReference type="Proteomes" id="UP001178507">
    <property type="component" value="Unassembled WGS sequence"/>
</dbReference>
<feature type="transmembrane region" description="Helical" evidence="2">
    <location>
        <begin position="963"/>
        <end position="987"/>
    </location>
</feature>
<dbReference type="GO" id="GO:0005886">
    <property type="term" value="C:plasma membrane"/>
    <property type="evidence" value="ECO:0007669"/>
    <property type="project" value="TreeGrafter"/>
</dbReference>
<protein>
    <recommendedName>
        <fullName evidence="3">Glycosyl transferase 48 domain-containing protein</fullName>
    </recommendedName>
</protein>
<dbReference type="PANTHER" id="PTHR12741">
    <property type="entry name" value="LYST-INTERACTING PROTEIN LIP5 DOPAMINE RESPONSIVE PROTEIN DRG-1"/>
    <property type="match status" value="1"/>
</dbReference>
<feature type="transmembrane region" description="Helical" evidence="2">
    <location>
        <begin position="1107"/>
        <end position="1124"/>
    </location>
</feature>
<feature type="region of interest" description="Disordered" evidence="1">
    <location>
        <begin position="1605"/>
        <end position="1632"/>
    </location>
</feature>
<organism evidence="4 5">
    <name type="scientific">Effrenium voratum</name>
    <dbReference type="NCBI Taxonomy" id="2562239"/>
    <lineage>
        <taxon>Eukaryota</taxon>
        <taxon>Sar</taxon>
        <taxon>Alveolata</taxon>
        <taxon>Dinophyceae</taxon>
        <taxon>Suessiales</taxon>
        <taxon>Symbiodiniaceae</taxon>
        <taxon>Effrenium</taxon>
    </lineage>
</organism>
<dbReference type="Pfam" id="PF02364">
    <property type="entry name" value="Glucan_synthase"/>
    <property type="match status" value="2"/>
</dbReference>
<feature type="transmembrane region" description="Helical" evidence="2">
    <location>
        <begin position="2298"/>
        <end position="2327"/>
    </location>
</feature>
<reference evidence="4" key="1">
    <citation type="submission" date="2023-08" db="EMBL/GenBank/DDBJ databases">
        <authorList>
            <person name="Chen Y."/>
            <person name="Shah S."/>
            <person name="Dougan E. K."/>
            <person name="Thang M."/>
            <person name="Chan C."/>
        </authorList>
    </citation>
    <scope>NUCLEOTIDE SEQUENCE</scope>
</reference>
<feature type="transmembrane region" description="Helical" evidence="2">
    <location>
        <begin position="2148"/>
        <end position="2168"/>
    </location>
</feature>
<feature type="domain" description="Glycosyl transferase 48" evidence="3">
    <location>
        <begin position="1383"/>
        <end position="1497"/>
    </location>
</feature>
<evidence type="ECO:0000259" key="3">
    <source>
        <dbReference type="Pfam" id="PF02364"/>
    </source>
</evidence>
<evidence type="ECO:0000313" key="4">
    <source>
        <dbReference type="EMBL" id="CAJ1372705.1"/>
    </source>
</evidence>